<sequence>MHSRLASKLILVILVLMPKIKKISLLFVYAG</sequence>
<protein>
    <submittedName>
        <fullName evidence="1">Uncharacterized protein</fullName>
    </submittedName>
</protein>
<accession>A0A2P2N6G3</accession>
<name>A0A2P2N6G3_RHIMU</name>
<evidence type="ECO:0000313" key="1">
    <source>
        <dbReference type="EMBL" id="MBX38058.1"/>
    </source>
</evidence>
<proteinExistence type="predicted"/>
<dbReference type="EMBL" id="GGEC01057574">
    <property type="protein sequence ID" value="MBX38058.1"/>
    <property type="molecule type" value="Transcribed_RNA"/>
</dbReference>
<reference evidence="1" key="1">
    <citation type="submission" date="2018-02" db="EMBL/GenBank/DDBJ databases">
        <title>Rhizophora mucronata_Transcriptome.</title>
        <authorList>
            <person name="Meera S.P."/>
            <person name="Sreeshan A."/>
            <person name="Augustine A."/>
        </authorList>
    </citation>
    <scope>NUCLEOTIDE SEQUENCE</scope>
    <source>
        <tissue evidence="1">Leaf</tissue>
    </source>
</reference>
<dbReference type="AlphaFoldDB" id="A0A2P2N6G3"/>
<organism evidence="1">
    <name type="scientific">Rhizophora mucronata</name>
    <name type="common">Asiatic mangrove</name>
    <dbReference type="NCBI Taxonomy" id="61149"/>
    <lineage>
        <taxon>Eukaryota</taxon>
        <taxon>Viridiplantae</taxon>
        <taxon>Streptophyta</taxon>
        <taxon>Embryophyta</taxon>
        <taxon>Tracheophyta</taxon>
        <taxon>Spermatophyta</taxon>
        <taxon>Magnoliopsida</taxon>
        <taxon>eudicotyledons</taxon>
        <taxon>Gunneridae</taxon>
        <taxon>Pentapetalae</taxon>
        <taxon>rosids</taxon>
        <taxon>fabids</taxon>
        <taxon>Malpighiales</taxon>
        <taxon>Rhizophoraceae</taxon>
        <taxon>Rhizophora</taxon>
    </lineage>
</organism>